<accession>A0A8B7UVI0</accession>
<gene>
    <name evidence="1" type="primary">LOC109688793</name>
</gene>
<dbReference type="AlphaFoldDB" id="A0A8B7UVI0"/>
<reference evidence="1" key="1">
    <citation type="submission" date="2025-08" db="UniProtKB">
        <authorList>
            <consortium name="RefSeq"/>
        </authorList>
    </citation>
    <scope>IDENTIFICATION</scope>
    <source>
        <tissue evidence="1">Leukocyte</tissue>
    </source>
</reference>
<dbReference type="KEGG" id="ccan:109688793"/>
<protein>
    <submittedName>
        <fullName evidence="1">Bisphosphoglycerate mutase-like</fullName>
    </submittedName>
</protein>
<organism evidence="1">
    <name type="scientific">Castor canadensis</name>
    <name type="common">American beaver</name>
    <dbReference type="NCBI Taxonomy" id="51338"/>
    <lineage>
        <taxon>Eukaryota</taxon>
        <taxon>Metazoa</taxon>
        <taxon>Chordata</taxon>
        <taxon>Craniata</taxon>
        <taxon>Vertebrata</taxon>
        <taxon>Euteleostomi</taxon>
        <taxon>Mammalia</taxon>
        <taxon>Eutheria</taxon>
        <taxon>Euarchontoglires</taxon>
        <taxon>Glires</taxon>
        <taxon>Rodentia</taxon>
        <taxon>Castorimorpha</taxon>
        <taxon>Castoridae</taxon>
        <taxon>Castor</taxon>
    </lineage>
</organism>
<dbReference type="RefSeq" id="XP_020022944.1">
    <property type="nucleotide sequence ID" value="XM_020167355.1"/>
</dbReference>
<dbReference type="OrthoDB" id="354304at2759"/>
<proteinExistence type="predicted"/>
<dbReference type="Gene3D" id="3.40.50.1240">
    <property type="entry name" value="Phosphoglycerate mutase-like"/>
    <property type="match status" value="1"/>
</dbReference>
<evidence type="ECO:0000313" key="1">
    <source>
        <dbReference type="RefSeq" id="XP_020022944.1"/>
    </source>
</evidence>
<name>A0A8B7UVI0_CASCN</name>
<dbReference type="InterPro" id="IPR029033">
    <property type="entry name" value="His_PPase_superfam"/>
</dbReference>
<sequence>MVEKSRYKLDICSECVCSCQHQFVVPILNPGGISDEDIINITLPTGVPILLELDENLQAVGPHQFLGDQEAIQAAIKKVEDQGKVKKNKK</sequence>